<proteinExistence type="predicted"/>
<evidence type="ECO:0000256" key="3">
    <source>
        <dbReference type="ARBA" id="ARBA00022692"/>
    </source>
</evidence>
<gene>
    <name evidence="7" type="ORF">Fokcrypt_00249</name>
</gene>
<dbReference type="EMBL" id="CP110343">
    <property type="protein sequence ID" value="WPX97734.1"/>
    <property type="molecule type" value="Genomic_DNA"/>
</dbReference>
<feature type="transmembrane region" description="Helical" evidence="6">
    <location>
        <begin position="43"/>
        <end position="60"/>
    </location>
</feature>
<evidence type="ECO:0000313" key="8">
    <source>
        <dbReference type="Proteomes" id="UP001325140"/>
    </source>
</evidence>
<reference evidence="7" key="1">
    <citation type="submission" date="2022-10" db="EMBL/GenBank/DDBJ databases">
        <title>Host association and intracellularity evolved multiple times independently in the Rickettsiales.</title>
        <authorList>
            <person name="Castelli M."/>
            <person name="Nardi T."/>
            <person name="Gammuto L."/>
            <person name="Bellinzona G."/>
            <person name="Sabaneyeva E."/>
            <person name="Potekhin A."/>
            <person name="Serra V."/>
            <person name="Petroni G."/>
            <person name="Sassera D."/>
        </authorList>
    </citation>
    <scope>NUCLEOTIDE SEQUENCE [LARGE SCALE GENOMIC DNA]</scope>
    <source>
        <strain evidence="7">US_Bl 11III1</strain>
    </source>
</reference>
<organism evidence="7 8">
    <name type="scientific">Candidatus Fokinia crypta</name>
    <dbReference type="NCBI Taxonomy" id="1920990"/>
    <lineage>
        <taxon>Bacteria</taxon>
        <taxon>Pseudomonadati</taxon>
        <taxon>Pseudomonadota</taxon>
        <taxon>Alphaproteobacteria</taxon>
        <taxon>Rickettsiales</taxon>
        <taxon>Candidatus Midichloriaceae</taxon>
        <taxon>Candidatus Fokinia</taxon>
    </lineage>
</organism>
<dbReference type="SUPFAM" id="SSF118215">
    <property type="entry name" value="Proton glutamate symport protein"/>
    <property type="match status" value="1"/>
</dbReference>
<keyword evidence="5 6" id="KW-0472">Membrane</keyword>
<comment type="subcellular location">
    <subcellularLocation>
        <location evidence="1">Membrane</location>
        <topology evidence="1">Multi-pass membrane protein</topology>
    </subcellularLocation>
</comment>
<evidence type="ECO:0000256" key="6">
    <source>
        <dbReference type="SAM" id="Phobius"/>
    </source>
</evidence>
<feature type="transmembrane region" description="Helical" evidence="6">
    <location>
        <begin position="338"/>
        <end position="365"/>
    </location>
</feature>
<feature type="transmembrane region" description="Helical" evidence="6">
    <location>
        <begin position="12"/>
        <end position="37"/>
    </location>
</feature>
<feature type="transmembrane region" description="Helical" evidence="6">
    <location>
        <begin position="205"/>
        <end position="230"/>
    </location>
</feature>
<evidence type="ECO:0000256" key="2">
    <source>
        <dbReference type="ARBA" id="ARBA00022448"/>
    </source>
</evidence>
<name>A0ABZ0UNN6_9RICK</name>
<dbReference type="Proteomes" id="UP001325140">
    <property type="component" value="Chromosome"/>
</dbReference>
<feature type="transmembrane region" description="Helical" evidence="6">
    <location>
        <begin position="279"/>
        <end position="301"/>
    </location>
</feature>
<evidence type="ECO:0000256" key="1">
    <source>
        <dbReference type="ARBA" id="ARBA00004141"/>
    </source>
</evidence>
<keyword evidence="8" id="KW-1185">Reference proteome</keyword>
<keyword evidence="2" id="KW-0813">Transport</keyword>
<dbReference type="RefSeq" id="WP_323722385.1">
    <property type="nucleotide sequence ID" value="NZ_CP110343.1"/>
</dbReference>
<sequence>MSFMRSSSFRIILATALVMFLHEYISFNIQSFIYSISLLLKDVMRICVPFIIFHSVYFCFRKLNNKDGMRFIICLLLCIILSNFLSILVSVFSSSAVLKFIPIVHKNTKILTSGENIKQLFTLGIPTFPLYLNMMVFIFSALLAIIINVSNNYYGFTVDKIANIVKTAIKFLISYIILPLIPIFISGFIFKILQDKGLQDTLCTYPINLIISILLLFLYLGIMFIIAAYVSINRSAKQIATTLIKPSITGFSTMSSTIALPLSIEAVEQNVVDKENGKAAITVTTSIHTIGESILIPFLAILVHQSILAPLSIYEMFILLLVVNIAKFSGSGLPSGGIFIIAPILGEYLNFTSEALGIMTAIYIVMDSIGTVGNIVGNNLFVIIFDRIYSKSKKYIKSS</sequence>
<dbReference type="PANTHER" id="PTHR42865">
    <property type="entry name" value="PROTON/GLUTAMATE-ASPARTATE SYMPORTER"/>
    <property type="match status" value="1"/>
</dbReference>
<dbReference type="PANTHER" id="PTHR42865:SF8">
    <property type="entry name" value="SERINE_THREONINE TRANSPORTER SSTT"/>
    <property type="match status" value="1"/>
</dbReference>
<dbReference type="Gene3D" id="1.10.3860.10">
    <property type="entry name" value="Sodium:dicarboxylate symporter"/>
    <property type="match status" value="1"/>
</dbReference>
<evidence type="ECO:0000256" key="4">
    <source>
        <dbReference type="ARBA" id="ARBA00022989"/>
    </source>
</evidence>
<feature type="transmembrane region" description="Helical" evidence="6">
    <location>
        <begin position="307"/>
        <end position="326"/>
    </location>
</feature>
<evidence type="ECO:0000313" key="7">
    <source>
        <dbReference type="EMBL" id="WPX97734.1"/>
    </source>
</evidence>
<dbReference type="InterPro" id="IPR036458">
    <property type="entry name" value="Na:dicarbo_symporter_sf"/>
</dbReference>
<evidence type="ECO:0000256" key="5">
    <source>
        <dbReference type="ARBA" id="ARBA00023136"/>
    </source>
</evidence>
<keyword evidence="3 6" id="KW-0812">Transmembrane</keyword>
<protein>
    <submittedName>
        <fullName evidence="7">Sodium:dicarboxylate symporter family protein</fullName>
    </submittedName>
</protein>
<keyword evidence="4 6" id="KW-1133">Transmembrane helix</keyword>
<accession>A0ABZ0UNN6</accession>
<feature type="transmembrane region" description="Helical" evidence="6">
    <location>
        <begin position="72"/>
        <end position="92"/>
    </location>
</feature>
<dbReference type="Pfam" id="PF00375">
    <property type="entry name" value="SDF"/>
    <property type="match status" value="1"/>
</dbReference>
<feature type="transmembrane region" description="Helical" evidence="6">
    <location>
        <begin position="130"/>
        <end position="150"/>
    </location>
</feature>
<dbReference type="InterPro" id="IPR001991">
    <property type="entry name" value="Na-dicarboxylate_symporter"/>
</dbReference>
<feature type="transmembrane region" description="Helical" evidence="6">
    <location>
        <begin position="371"/>
        <end position="389"/>
    </location>
</feature>
<feature type="transmembrane region" description="Helical" evidence="6">
    <location>
        <begin position="171"/>
        <end position="193"/>
    </location>
</feature>